<accession>A0A4P6ZML6</accession>
<dbReference type="Pfam" id="PF00584">
    <property type="entry name" value="SecE"/>
    <property type="match status" value="1"/>
</dbReference>
<evidence type="ECO:0000256" key="5">
    <source>
        <dbReference type="ARBA" id="ARBA00022927"/>
    </source>
</evidence>
<keyword evidence="6 9" id="KW-1133">Transmembrane helix</keyword>
<comment type="similarity">
    <text evidence="9">Belongs to the SecE/SEC61-gamma family.</text>
</comment>
<proteinExistence type="inferred from homology"/>
<keyword evidence="7 9" id="KW-0811">Translocation</keyword>
<dbReference type="KEGG" id="lji:ELX58_07010"/>
<dbReference type="GO" id="GO:0006605">
    <property type="term" value="P:protein targeting"/>
    <property type="evidence" value="ECO:0007669"/>
    <property type="project" value="UniProtKB-UniRule"/>
</dbReference>
<evidence type="ECO:0000256" key="9">
    <source>
        <dbReference type="HAMAP-Rule" id="MF_00422"/>
    </source>
</evidence>
<dbReference type="GO" id="GO:0008320">
    <property type="term" value="F:protein transmembrane transporter activity"/>
    <property type="evidence" value="ECO:0007669"/>
    <property type="project" value="UniProtKB-UniRule"/>
</dbReference>
<dbReference type="GO" id="GO:0005886">
    <property type="term" value="C:plasma membrane"/>
    <property type="evidence" value="ECO:0007669"/>
    <property type="project" value="UniProtKB-SubCell"/>
</dbReference>
<comment type="subcellular location">
    <subcellularLocation>
        <location evidence="9">Cell membrane</location>
        <topology evidence="9">Single-pass membrane protein</topology>
    </subcellularLocation>
    <subcellularLocation>
        <location evidence="1">Membrane</location>
    </subcellularLocation>
</comment>
<comment type="function">
    <text evidence="9">Essential subunit of the Sec protein translocation channel SecYEG. Clamps together the 2 halves of SecY. May contact the channel plug during translocation.</text>
</comment>
<evidence type="ECO:0000256" key="6">
    <source>
        <dbReference type="ARBA" id="ARBA00022989"/>
    </source>
</evidence>
<evidence type="ECO:0000256" key="7">
    <source>
        <dbReference type="ARBA" id="ARBA00023010"/>
    </source>
</evidence>
<keyword evidence="2 9" id="KW-0813">Transport</keyword>
<sequence>MRLIKFLKSVCKEMKKVVWPNVHQTKRDTCTVIGTSIFFAIFFAIIDGILQSLLGLL</sequence>
<dbReference type="InterPro" id="IPR001901">
    <property type="entry name" value="Translocase_SecE/Sec61-g"/>
</dbReference>
<dbReference type="Proteomes" id="UP000294321">
    <property type="component" value="Chromosome"/>
</dbReference>
<gene>
    <name evidence="9 10" type="primary">secE</name>
    <name evidence="10" type="ORF">ELX58_07010</name>
</gene>
<dbReference type="InterPro" id="IPR005807">
    <property type="entry name" value="SecE_bac"/>
</dbReference>
<dbReference type="PANTHER" id="PTHR33910:SF1">
    <property type="entry name" value="PROTEIN TRANSLOCASE SUBUNIT SECE"/>
    <property type="match status" value="1"/>
</dbReference>
<dbReference type="EMBL" id="CP034726">
    <property type="protein sequence ID" value="QBP18847.1"/>
    <property type="molecule type" value="Genomic_DNA"/>
</dbReference>
<keyword evidence="4 9" id="KW-0812">Transmembrane</keyword>
<keyword evidence="11" id="KW-1185">Reference proteome</keyword>
<dbReference type="GO" id="GO:0065002">
    <property type="term" value="P:intracellular protein transmembrane transport"/>
    <property type="evidence" value="ECO:0007669"/>
    <property type="project" value="UniProtKB-UniRule"/>
</dbReference>
<dbReference type="NCBIfam" id="TIGR00964">
    <property type="entry name" value="secE_bact"/>
    <property type="match status" value="1"/>
</dbReference>
<dbReference type="Gene3D" id="1.20.5.1030">
    <property type="entry name" value="Preprotein translocase secy subunit"/>
    <property type="match status" value="1"/>
</dbReference>
<keyword evidence="8 9" id="KW-0472">Membrane</keyword>
<name>A0A4P6ZML6_9LACO</name>
<dbReference type="RefSeq" id="WP_133442405.1">
    <property type="nucleotide sequence ID" value="NZ_CP034726.1"/>
</dbReference>
<dbReference type="AlphaFoldDB" id="A0A4P6ZML6"/>
<evidence type="ECO:0000313" key="11">
    <source>
        <dbReference type="Proteomes" id="UP000294321"/>
    </source>
</evidence>
<reference evidence="11" key="1">
    <citation type="submission" date="2018-12" db="EMBL/GenBank/DDBJ databases">
        <title>A new species of lactobacillus.</title>
        <authorList>
            <person name="Jian Y."/>
            <person name="Xin L."/>
            <person name="Hong Z.J."/>
            <person name="Ming L.Z."/>
            <person name="Hong X.Z."/>
        </authorList>
    </citation>
    <scope>NUCLEOTIDE SEQUENCE [LARGE SCALE GENOMIC DNA]</scope>
    <source>
        <strain evidence="11">HSLZ-75</strain>
    </source>
</reference>
<evidence type="ECO:0000256" key="1">
    <source>
        <dbReference type="ARBA" id="ARBA00004370"/>
    </source>
</evidence>
<evidence type="ECO:0000256" key="2">
    <source>
        <dbReference type="ARBA" id="ARBA00022448"/>
    </source>
</evidence>
<evidence type="ECO:0000256" key="4">
    <source>
        <dbReference type="ARBA" id="ARBA00022692"/>
    </source>
</evidence>
<dbReference type="GO" id="GO:0043952">
    <property type="term" value="P:protein transport by the Sec complex"/>
    <property type="evidence" value="ECO:0007669"/>
    <property type="project" value="UniProtKB-UniRule"/>
</dbReference>
<organism evidence="10 11">
    <name type="scientific">Acetilactobacillus jinshanensis</name>
    <dbReference type="NCBI Taxonomy" id="1720083"/>
    <lineage>
        <taxon>Bacteria</taxon>
        <taxon>Bacillati</taxon>
        <taxon>Bacillota</taxon>
        <taxon>Bacilli</taxon>
        <taxon>Lactobacillales</taxon>
        <taxon>Lactobacillaceae</taxon>
        <taxon>Acetilactobacillus</taxon>
    </lineage>
</organism>
<evidence type="ECO:0000313" key="10">
    <source>
        <dbReference type="EMBL" id="QBP18847.1"/>
    </source>
</evidence>
<feature type="transmembrane region" description="Helical" evidence="9">
    <location>
        <begin position="32"/>
        <end position="54"/>
    </location>
</feature>
<keyword evidence="3 9" id="KW-1003">Cell membrane</keyword>
<evidence type="ECO:0000256" key="3">
    <source>
        <dbReference type="ARBA" id="ARBA00022475"/>
    </source>
</evidence>
<protein>
    <recommendedName>
        <fullName evidence="9">Protein translocase subunit SecE</fullName>
    </recommendedName>
</protein>
<dbReference type="PANTHER" id="PTHR33910">
    <property type="entry name" value="PROTEIN TRANSLOCASE SUBUNIT SECE"/>
    <property type="match status" value="1"/>
</dbReference>
<dbReference type="HAMAP" id="MF_00422">
    <property type="entry name" value="SecE"/>
    <property type="match status" value="1"/>
</dbReference>
<evidence type="ECO:0000256" key="8">
    <source>
        <dbReference type="ARBA" id="ARBA00023136"/>
    </source>
</evidence>
<dbReference type="OrthoDB" id="9813233at2"/>
<dbReference type="GO" id="GO:0009306">
    <property type="term" value="P:protein secretion"/>
    <property type="evidence" value="ECO:0007669"/>
    <property type="project" value="UniProtKB-UniRule"/>
</dbReference>
<dbReference type="InterPro" id="IPR038379">
    <property type="entry name" value="SecE_sf"/>
</dbReference>
<comment type="subunit">
    <text evidence="9">Component of the Sec protein translocase complex. Heterotrimer consisting of SecY, SecE and SecG subunits. The heterotrimers can form oligomers, although 1 heterotrimer is thought to be able to translocate proteins. Interacts with the ribosome. Interacts with SecDF, and other proteins may be involved. Interacts with SecA.</text>
</comment>
<keyword evidence="5 9" id="KW-0653">Protein transport</keyword>